<sequence length="180" mass="19431">MRLLLLAASYAALPFPPSSRRRGRATAPRRRIRHCNVVALAVSSAVAAALHVPEPRSLRRGSARSASPQQQLARRLRGVRASEPSASPISMPPRVAPEHASHRIASHRIASTDPTPARQVSPPDTTRRIGHALRVRPVAPAVHQALGACRSGEPHIAMRETVAEIAVEIGFERHVAGRFP</sequence>
<evidence type="ECO:0000313" key="3">
    <source>
        <dbReference type="Proteomes" id="UP000231878"/>
    </source>
</evidence>
<accession>A0AAX0U7E1</accession>
<evidence type="ECO:0000313" key="2">
    <source>
        <dbReference type="EMBL" id="PJO64533.1"/>
    </source>
</evidence>
<dbReference type="Proteomes" id="UP000231878">
    <property type="component" value="Unassembled WGS sequence"/>
</dbReference>
<comment type="caution">
    <text evidence="2">The sequence shown here is derived from an EMBL/GenBank/DDBJ whole genome shotgun (WGS) entry which is preliminary data.</text>
</comment>
<organism evidence="2 3">
    <name type="scientific">Burkholderia pseudomallei</name>
    <name type="common">Pseudomonas pseudomallei</name>
    <dbReference type="NCBI Taxonomy" id="28450"/>
    <lineage>
        <taxon>Bacteria</taxon>
        <taxon>Pseudomonadati</taxon>
        <taxon>Pseudomonadota</taxon>
        <taxon>Betaproteobacteria</taxon>
        <taxon>Burkholderiales</taxon>
        <taxon>Burkholderiaceae</taxon>
        <taxon>Burkholderia</taxon>
        <taxon>pseudomallei group</taxon>
    </lineage>
</organism>
<reference evidence="2 3" key="1">
    <citation type="submission" date="2017-11" db="EMBL/GenBank/DDBJ databases">
        <title>Molecular characterization of Burkholderia pseudomallei and closely related isolates from Vietnam.</title>
        <authorList>
            <person name="Ustinov D.V."/>
            <person name="Antonov A.S."/>
            <person name="Avdusheva E.F."/>
            <person name="Shpak I.M."/>
            <person name="Zakharova I.B."/>
            <person name="Thi L.A."/>
            <person name="Teteryatnikova N."/>
            <person name="Lopasteyskaya Y.A."/>
            <person name="Kuzyutina J.A."/>
            <person name="Ngo T.N."/>
            <person name="Victorov D.V."/>
        </authorList>
    </citation>
    <scope>NUCLEOTIDE SEQUENCE [LARGE SCALE GENOMIC DNA]</scope>
    <source>
        <strain evidence="2 3">V1512</strain>
    </source>
</reference>
<dbReference type="EMBL" id="PHRB01000020">
    <property type="protein sequence ID" value="PJO64533.1"/>
    <property type="molecule type" value="Genomic_DNA"/>
</dbReference>
<name>A0AAX0U7E1_BURPE</name>
<dbReference type="AlphaFoldDB" id="A0AAX0U7E1"/>
<evidence type="ECO:0000256" key="1">
    <source>
        <dbReference type="SAM" id="MobiDB-lite"/>
    </source>
</evidence>
<proteinExistence type="predicted"/>
<protein>
    <submittedName>
        <fullName evidence="2">Uncharacterized protein</fullName>
    </submittedName>
</protein>
<feature type="region of interest" description="Disordered" evidence="1">
    <location>
        <begin position="57"/>
        <end position="125"/>
    </location>
</feature>
<gene>
    <name evidence="2" type="ORF">CWD88_19905</name>
</gene>